<dbReference type="EMBL" id="GEDC01017731">
    <property type="protein sequence ID" value="JAS19567.1"/>
    <property type="molecule type" value="Transcribed_RNA"/>
</dbReference>
<sequence length="138" mass="16231">MKISTLICLTLINICYSTDEINKKLVEADDAIVNILKNQPVSDGEILIENIVWYKEQVKKLTHHVVHHEKHCVETANSYYNSGGPKFIKLNISNERLIKVFEWHPQHLFHLHVLVGEVEKLWEEFVKQYTIIKHVYKV</sequence>
<gene>
    <name evidence="2" type="ORF">g.3902</name>
</gene>
<evidence type="ECO:0000313" key="2">
    <source>
        <dbReference type="EMBL" id="JAS19567.1"/>
    </source>
</evidence>
<feature type="signal peptide" evidence="1">
    <location>
        <begin position="1"/>
        <end position="17"/>
    </location>
</feature>
<keyword evidence="1" id="KW-0732">Signal</keyword>
<feature type="chain" id="PRO_5008580848" evidence="1">
    <location>
        <begin position="18"/>
        <end position="138"/>
    </location>
</feature>
<accession>A0A1B6D1L7</accession>
<organism evidence="2">
    <name type="scientific">Clastoptera arizonana</name>
    <name type="common">Arizona spittle bug</name>
    <dbReference type="NCBI Taxonomy" id="38151"/>
    <lineage>
        <taxon>Eukaryota</taxon>
        <taxon>Metazoa</taxon>
        <taxon>Ecdysozoa</taxon>
        <taxon>Arthropoda</taxon>
        <taxon>Hexapoda</taxon>
        <taxon>Insecta</taxon>
        <taxon>Pterygota</taxon>
        <taxon>Neoptera</taxon>
        <taxon>Paraneoptera</taxon>
        <taxon>Hemiptera</taxon>
        <taxon>Auchenorrhyncha</taxon>
        <taxon>Cercopoidea</taxon>
        <taxon>Clastopteridae</taxon>
        <taxon>Clastoptera</taxon>
    </lineage>
</organism>
<dbReference type="AlphaFoldDB" id="A0A1B6D1L7"/>
<evidence type="ECO:0000256" key="1">
    <source>
        <dbReference type="SAM" id="SignalP"/>
    </source>
</evidence>
<reference evidence="2" key="1">
    <citation type="submission" date="2015-12" db="EMBL/GenBank/DDBJ databases">
        <title>De novo transcriptome assembly of four potential Pierce s Disease insect vectors from Arizona vineyards.</title>
        <authorList>
            <person name="Tassone E.E."/>
        </authorList>
    </citation>
    <scope>NUCLEOTIDE SEQUENCE</scope>
</reference>
<protein>
    <submittedName>
        <fullName evidence="2">Uncharacterized protein</fullName>
    </submittedName>
</protein>
<proteinExistence type="predicted"/>
<name>A0A1B6D1L7_9HEMI</name>